<evidence type="ECO:0000256" key="3">
    <source>
        <dbReference type="ARBA" id="ARBA00022837"/>
    </source>
</evidence>
<evidence type="ECO:0000259" key="6">
    <source>
        <dbReference type="PROSITE" id="PS50268"/>
    </source>
</evidence>
<accession>A0A915DI08</accession>
<dbReference type="GO" id="GO:0016339">
    <property type="term" value="P:calcium-dependent cell-cell adhesion via plasma membrane cell adhesion molecules"/>
    <property type="evidence" value="ECO:0007669"/>
    <property type="project" value="TreeGrafter"/>
</dbReference>
<dbReference type="GO" id="GO:0034332">
    <property type="term" value="P:adherens junction organization"/>
    <property type="evidence" value="ECO:0007669"/>
    <property type="project" value="TreeGrafter"/>
</dbReference>
<feature type="domain" description="Cadherin" evidence="6">
    <location>
        <begin position="655"/>
        <end position="768"/>
    </location>
</feature>
<reference evidence="8" key="1">
    <citation type="submission" date="2022-11" db="UniProtKB">
        <authorList>
            <consortium name="WormBaseParasite"/>
        </authorList>
    </citation>
    <scope>IDENTIFICATION</scope>
</reference>
<dbReference type="InterPro" id="IPR020894">
    <property type="entry name" value="Cadherin_CS"/>
</dbReference>
<dbReference type="PANTHER" id="PTHR24027">
    <property type="entry name" value="CADHERIN-23"/>
    <property type="match status" value="1"/>
</dbReference>
<dbReference type="PROSITE" id="PS00232">
    <property type="entry name" value="CADHERIN_1"/>
    <property type="match status" value="2"/>
</dbReference>
<dbReference type="GO" id="GO:0007043">
    <property type="term" value="P:cell-cell junction assembly"/>
    <property type="evidence" value="ECO:0007669"/>
    <property type="project" value="TreeGrafter"/>
</dbReference>
<dbReference type="InterPro" id="IPR039808">
    <property type="entry name" value="Cadherin"/>
</dbReference>
<dbReference type="PROSITE" id="PS50268">
    <property type="entry name" value="CADHERIN_2"/>
    <property type="match status" value="4"/>
</dbReference>
<keyword evidence="7" id="KW-1185">Reference proteome</keyword>
<dbReference type="Proteomes" id="UP000887574">
    <property type="component" value="Unplaced"/>
</dbReference>
<sequence>MWWCVEISRIHCACWLTVIFRNNTIEKLDNIFLTGSPAKSLDNSTGTSSILLQVLVDHDREEQERSLPNCATSHYTAVFNKVSSKLLVDEPIKVQNTDPNRDVRVVLNGKHSDYFHISPSKVRGSAVLTLQVLNSQALTLLDNRELQFQIQLHTSDAADPTSSNCSLTIKLFNPTDYLFSTQPPNFSDEFVVVASSTVSSKVPAPQFYRVELEENSPAQVILQLNIPDNVRIEINGEGSEYFAINNRGQLICLEALDAEHGRQIDLDVILMQEDGHAEQGQTMHVIIDVLDVNDNAPQFEQSHYRFTLPENNQGFFQVKAFDEDEEENAQLSYSIVNEQNLKVSITINKGTGELTVGKIDADLLKATDGTIEFTVKASDYGVPQLSNTTNVVITVQSQRLNNSGPKFLQPKYDVVVECLPPTVNYTLLTVKAVSSQAVSNSIVYIVSEPAAPYFSITTSEDGAGELRLLKSLPETANSEDGFKFEVIARDVNDNNESRVPVTVYLKACSVELKYQAQAAKTAVLQKLANVDKKMTEESYSKFDTQPQTLNTKFVPWHYNIDLKENTPVGTQILKLEVPELAQTAFGFELMEENSRLLRLDNNGSILVASKIDYELEQSKEIKADVFAISDRQRLHFATVRVLIQDENDNKPQFRIPDKHKILLSEWTGVGTVLKLPIPLAEDADGSDAYSTIQYSLVEDTPDHYFEINSSTSELRLVRKLFVPENELRLIIRATDNSDNNVSEINLIVVVIRHLKDSLAKVLDALPNRLEVFEDQPVGSVLTSLKSILPRASN</sequence>
<evidence type="ECO:0000256" key="1">
    <source>
        <dbReference type="ARBA" id="ARBA00004370"/>
    </source>
</evidence>
<dbReference type="InterPro" id="IPR002126">
    <property type="entry name" value="Cadherin-like_dom"/>
</dbReference>
<dbReference type="InterPro" id="IPR015919">
    <property type="entry name" value="Cadherin-like_sf"/>
</dbReference>
<dbReference type="PRINTS" id="PR00205">
    <property type="entry name" value="CADHERIN"/>
</dbReference>
<proteinExistence type="predicted"/>
<dbReference type="GO" id="GO:0007156">
    <property type="term" value="P:homophilic cell adhesion via plasma membrane adhesion molecules"/>
    <property type="evidence" value="ECO:0007669"/>
    <property type="project" value="InterPro"/>
</dbReference>
<name>A0A915DI08_9BILA</name>
<feature type="domain" description="Cadherin" evidence="6">
    <location>
        <begin position="204"/>
        <end position="299"/>
    </location>
</feature>
<dbReference type="GO" id="GO:0045296">
    <property type="term" value="F:cadherin binding"/>
    <property type="evidence" value="ECO:0007669"/>
    <property type="project" value="TreeGrafter"/>
</dbReference>
<dbReference type="SMART" id="SM00112">
    <property type="entry name" value="CA"/>
    <property type="match status" value="4"/>
</dbReference>
<dbReference type="GO" id="GO:0000902">
    <property type="term" value="P:cell morphogenesis"/>
    <property type="evidence" value="ECO:0007669"/>
    <property type="project" value="TreeGrafter"/>
</dbReference>
<dbReference type="AlphaFoldDB" id="A0A915DI08"/>
<keyword evidence="3 5" id="KW-0106">Calcium</keyword>
<dbReference type="GO" id="GO:0005509">
    <property type="term" value="F:calcium ion binding"/>
    <property type="evidence" value="ECO:0007669"/>
    <property type="project" value="UniProtKB-UniRule"/>
</dbReference>
<evidence type="ECO:0000313" key="7">
    <source>
        <dbReference type="Proteomes" id="UP000887574"/>
    </source>
</evidence>
<evidence type="ECO:0000313" key="8">
    <source>
        <dbReference type="WBParaSite" id="jg20081"/>
    </source>
</evidence>
<dbReference type="SUPFAM" id="SSF49313">
    <property type="entry name" value="Cadherin-like"/>
    <property type="match status" value="4"/>
</dbReference>
<keyword evidence="2" id="KW-0677">Repeat</keyword>
<dbReference type="CDD" id="cd11304">
    <property type="entry name" value="Cadherin_repeat"/>
    <property type="match status" value="4"/>
</dbReference>
<dbReference type="WBParaSite" id="jg20081">
    <property type="protein sequence ID" value="jg20081"/>
    <property type="gene ID" value="jg20081"/>
</dbReference>
<dbReference type="GO" id="GO:0044331">
    <property type="term" value="P:cell-cell adhesion mediated by cadherin"/>
    <property type="evidence" value="ECO:0007669"/>
    <property type="project" value="TreeGrafter"/>
</dbReference>
<dbReference type="GO" id="GO:0008013">
    <property type="term" value="F:beta-catenin binding"/>
    <property type="evidence" value="ECO:0007669"/>
    <property type="project" value="TreeGrafter"/>
</dbReference>
<evidence type="ECO:0000256" key="2">
    <source>
        <dbReference type="ARBA" id="ARBA00022737"/>
    </source>
</evidence>
<evidence type="ECO:0000256" key="4">
    <source>
        <dbReference type="ARBA" id="ARBA00023136"/>
    </source>
</evidence>
<dbReference type="Gene3D" id="2.60.40.60">
    <property type="entry name" value="Cadherins"/>
    <property type="match status" value="5"/>
</dbReference>
<dbReference type="GO" id="GO:0016342">
    <property type="term" value="C:catenin complex"/>
    <property type="evidence" value="ECO:0007669"/>
    <property type="project" value="TreeGrafter"/>
</dbReference>
<comment type="subcellular location">
    <subcellularLocation>
        <location evidence="1">Membrane</location>
    </subcellularLocation>
</comment>
<evidence type="ECO:0000256" key="5">
    <source>
        <dbReference type="PROSITE-ProRule" id="PRU00043"/>
    </source>
</evidence>
<dbReference type="GO" id="GO:0016477">
    <property type="term" value="P:cell migration"/>
    <property type="evidence" value="ECO:0007669"/>
    <property type="project" value="TreeGrafter"/>
</dbReference>
<keyword evidence="4" id="KW-0472">Membrane</keyword>
<feature type="domain" description="Cadherin" evidence="6">
    <location>
        <begin position="300"/>
        <end position="407"/>
    </location>
</feature>
<protein>
    <submittedName>
        <fullName evidence="8">Cadherin domain-containing protein</fullName>
    </submittedName>
</protein>
<organism evidence="7 8">
    <name type="scientific">Ditylenchus dipsaci</name>
    <dbReference type="NCBI Taxonomy" id="166011"/>
    <lineage>
        <taxon>Eukaryota</taxon>
        <taxon>Metazoa</taxon>
        <taxon>Ecdysozoa</taxon>
        <taxon>Nematoda</taxon>
        <taxon>Chromadorea</taxon>
        <taxon>Rhabditida</taxon>
        <taxon>Tylenchina</taxon>
        <taxon>Tylenchomorpha</taxon>
        <taxon>Sphaerularioidea</taxon>
        <taxon>Anguinidae</taxon>
        <taxon>Anguininae</taxon>
        <taxon>Ditylenchus</taxon>
    </lineage>
</organism>
<feature type="domain" description="Cadherin" evidence="6">
    <location>
        <begin position="554"/>
        <end position="653"/>
    </location>
</feature>
<dbReference type="GO" id="GO:0005912">
    <property type="term" value="C:adherens junction"/>
    <property type="evidence" value="ECO:0007669"/>
    <property type="project" value="TreeGrafter"/>
</dbReference>
<dbReference type="PANTHER" id="PTHR24027:SF438">
    <property type="entry name" value="CADHERIN 23"/>
    <property type="match status" value="1"/>
</dbReference>
<dbReference type="Pfam" id="PF00028">
    <property type="entry name" value="Cadherin"/>
    <property type="match status" value="1"/>
</dbReference>